<dbReference type="InterPro" id="IPR036942">
    <property type="entry name" value="Beta-barrel_TonB_sf"/>
</dbReference>
<evidence type="ECO:0000256" key="2">
    <source>
        <dbReference type="ARBA" id="ARBA00022448"/>
    </source>
</evidence>
<protein>
    <submittedName>
        <fullName evidence="10">SusC/RagA family TonB-linked outer membrane protein</fullName>
    </submittedName>
</protein>
<comment type="subcellular location">
    <subcellularLocation>
        <location evidence="1 7">Cell outer membrane</location>
        <topology evidence="1 7">Multi-pass membrane protein</topology>
    </subcellularLocation>
</comment>
<feature type="domain" description="TonB-dependent receptor plug" evidence="9">
    <location>
        <begin position="110"/>
        <end position="218"/>
    </location>
</feature>
<dbReference type="NCBIfam" id="TIGR04057">
    <property type="entry name" value="SusC_RagA_signa"/>
    <property type="match status" value="1"/>
</dbReference>
<evidence type="ECO:0000259" key="9">
    <source>
        <dbReference type="Pfam" id="PF07715"/>
    </source>
</evidence>
<dbReference type="RefSeq" id="WP_379667657.1">
    <property type="nucleotide sequence ID" value="NZ_JBHULH010000012.1"/>
</dbReference>
<dbReference type="InterPro" id="IPR008969">
    <property type="entry name" value="CarboxyPept-like_regulatory"/>
</dbReference>
<dbReference type="EMBL" id="JBHULH010000012">
    <property type="protein sequence ID" value="MFD2568953.1"/>
    <property type="molecule type" value="Genomic_DNA"/>
</dbReference>
<evidence type="ECO:0000256" key="1">
    <source>
        <dbReference type="ARBA" id="ARBA00004571"/>
    </source>
</evidence>
<evidence type="ECO:0000256" key="8">
    <source>
        <dbReference type="SAM" id="SignalP"/>
    </source>
</evidence>
<comment type="similarity">
    <text evidence="7">Belongs to the TonB-dependent receptor family.</text>
</comment>
<dbReference type="Proteomes" id="UP001597508">
    <property type="component" value="Unassembled WGS sequence"/>
</dbReference>
<sequence length="973" mass="108149">MRVKIILCIMLFLGTITYAQKKAISGNVTDATGPLTGVTVIIKGTTIGAETDFDGNYTIQASTGQTLVFSYLGYKTEERVIGNQTRIDVKMVEEQTLLQEIVVAFRKQKKEAVTGATTKIDKQILERVPVASLDQLFQGNSLGLNATSTNGNPGARSEVYIRGINSPTGGSEPIYILDGVRITGGDFRALNATDFESVDILKDPSSTALYGARGANGVILITSKKGKKGEGVIEYDFSTGVSTLTDPNIEMMNALQYRQFRNILSPGTFTQAQLDEVANRSTNWRDVFFRNSLTQRHQLSFSGASDKINYYVSGSYLNQQGTLERSDLERANLRVNLSGDVKSWLNIGTNLSLGFTQEDVADDFGVNTNSPVTQAFLNRPDAEAFNPDGTINGNQVFGFNALEQTRINSDVREQTKFVGNIFGTAKITDNLSVKSNAGIDFREFDRKRFFRPGTNLGDQQDNGQLLFNNTRTYTININNQIDYNWRINDDNKLDFLLGMSFERFRNRTLGVDVQNFLFPDLDVIDGNANVVDATGLEDNATFINYFFNTDYNLKGKYFLTGSLSYSADSDFNVNNRFDWFYSLGASWILSKEDFMEDAKWLDYAKVRASYGLTGNNQSSGLYAGLNTLSTTQYNGNTGLISPFTFNDPSVSWEKVAGYNLGVDFEMFDRRLKGTIEGYHKATTELAFQEPIAPSTTITGGTGGVINTNTTDYEVTNTGIEIQLTGDVVRTDNFLFQLGGNFSYNKNKVNNRNGVTGISDPNLGSAWFGDGEAFGTWYLVRFAGVNPANGDALYYDANGNITNVYDVDNNSVILSGKSQYAPINGGFFTYFKYKAFELDARFSYQYDKYVSNNSRFFTENTNFSGFNQSVEMLNIWQQPGDITNVPRAGQGSQFDTRLLENASFMRLKTLTLSYNLPSDVSKKIGLGGLRMYIQGQNLLTFTKYRGLDPELNQRFDGFSYPLARVFLLGLNVKL</sequence>
<dbReference type="InterPro" id="IPR039426">
    <property type="entry name" value="TonB-dep_rcpt-like"/>
</dbReference>
<proteinExistence type="inferred from homology"/>
<feature type="chain" id="PRO_5047148512" evidence="8">
    <location>
        <begin position="20"/>
        <end position="973"/>
    </location>
</feature>
<evidence type="ECO:0000256" key="5">
    <source>
        <dbReference type="ARBA" id="ARBA00023136"/>
    </source>
</evidence>
<name>A0ABW5LVV1_9FLAO</name>
<keyword evidence="11" id="KW-1185">Reference proteome</keyword>
<gene>
    <name evidence="10" type="ORF">ACFSRZ_16375</name>
</gene>
<dbReference type="Pfam" id="PF13715">
    <property type="entry name" value="CarbopepD_reg_2"/>
    <property type="match status" value="1"/>
</dbReference>
<evidence type="ECO:0000256" key="6">
    <source>
        <dbReference type="ARBA" id="ARBA00023237"/>
    </source>
</evidence>
<keyword evidence="6 7" id="KW-0998">Cell outer membrane</keyword>
<dbReference type="InterPro" id="IPR037066">
    <property type="entry name" value="Plug_dom_sf"/>
</dbReference>
<evidence type="ECO:0000313" key="11">
    <source>
        <dbReference type="Proteomes" id="UP001597508"/>
    </source>
</evidence>
<feature type="signal peptide" evidence="8">
    <location>
        <begin position="1"/>
        <end position="19"/>
    </location>
</feature>
<dbReference type="InterPro" id="IPR012910">
    <property type="entry name" value="Plug_dom"/>
</dbReference>
<keyword evidence="5 7" id="KW-0472">Membrane</keyword>
<comment type="caution">
    <text evidence="10">The sequence shown here is derived from an EMBL/GenBank/DDBJ whole genome shotgun (WGS) entry which is preliminary data.</text>
</comment>
<dbReference type="Gene3D" id="2.170.130.10">
    <property type="entry name" value="TonB-dependent receptor, plug domain"/>
    <property type="match status" value="1"/>
</dbReference>
<dbReference type="NCBIfam" id="TIGR04056">
    <property type="entry name" value="OMP_RagA_SusC"/>
    <property type="match status" value="1"/>
</dbReference>
<evidence type="ECO:0000256" key="4">
    <source>
        <dbReference type="ARBA" id="ARBA00022692"/>
    </source>
</evidence>
<reference evidence="11" key="1">
    <citation type="journal article" date="2019" name="Int. J. Syst. Evol. Microbiol.">
        <title>The Global Catalogue of Microorganisms (GCM) 10K type strain sequencing project: providing services to taxonomists for standard genome sequencing and annotation.</title>
        <authorList>
            <consortium name="The Broad Institute Genomics Platform"/>
            <consortium name="The Broad Institute Genome Sequencing Center for Infectious Disease"/>
            <person name="Wu L."/>
            <person name="Ma J."/>
        </authorList>
    </citation>
    <scope>NUCLEOTIDE SEQUENCE [LARGE SCALE GENOMIC DNA]</scope>
    <source>
        <strain evidence="11">KCTC 52127</strain>
    </source>
</reference>
<dbReference type="Pfam" id="PF07715">
    <property type="entry name" value="Plug"/>
    <property type="match status" value="1"/>
</dbReference>
<keyword evidence="2 7" id="KW-0813">Transport</keyword>
<dbReference type="Gene3D" id="2.40.170.20">
    <property type="entry name" value="TonB-dependent receptor, beta-barrel domain"/>
    <property type="match status" value="1"/>
</dbReference>
<evidence type="ECO:0000256" key="7">
    <source>
        <dbReference type="PROSITE-ProRule" id="PRU01360"/>
    </source>
</evidence>
<keyword evidence="8" id="KW-0732">Signal</keyword>
<dbReference type="InterPro" id="IPR023996">
    <property type="entry name" value="TonB-dep_OMP_SusC/RagA"/>
</dbReference>
<dbReference type="SUPFAM" id="SSF49464">
    <property type="entry name" value="Carboxypeptidase regulatory domain-like"/>
    <property type="match status" value="1"/>
</dbReference>
<dbReference type="Gene3D" id="2.60.40.1120">
    <property type="entry name" value="Carboxypeptidase-like, regulatory domain"/>
    <property type="match status" value="1"/>
</dbReference>
<organism evidence="10 11">
    <name type="scientific">Pseudotenacibaculum haliotis</name>
    <dbReference type="NCBI Taxonomy" id="1862138"/>
    <lineage>
        <taxon>Bacteria</taxon>
        <taxon>Pseudomonadati</taxon>
        <taxon>Bacteroidota</taxon>
        <taxon>Flavobacteriia</taxon>
        <taxon>Flavobacteriales</taxon>
        <taxon>Flavobacteriaceae</taxon>
        <taxon>Pseudotenacibaculum</taxon>
    </lineage>
</organism>
<evidence type="ECO:0000256" key="3">
    <source>
        <dbReference type="ARBA" id="ARBA00022452"/>
    </source>
</evidence>
<dbReference type="PROSITE" id="PS52016">
    <property type="entry name" value="TONB_DEPENDENT_REC_3"/>
    <property type="match status" value="1"/>
</dbReference>
<keyword evidence="4 7" id="KW-0812">Transmembrane</keyword>
<evidence type="ECO:0000313" key="10">
    <source>
        <dbReference type="EMBL" id="MFD2568953.1"/>
    </source>
</evidence>
<accession>A0ABW5LVV1</accession>
<dbReference type="SUPFAM" id="SSF56935">
    <property type="entry name" value="Porins"/>
    <property type="match status" value="1"/>
</dbReference>
<dbReference type="InterPro" id="IPR023997">
    <property type="entry name" value="TonB-dep_OMP_SusC/RagA_CS"/>
</dbReference>
<keyword evidence="3 7" id="KW-1134">Transmembrane beta strand</keyword>